<dbReference type="OrthoDB" id="207120at2759"/>
<keyword evidence="1 2" id="KW-0728">SH3 domain</keyword>
<dbReference type="InterPro" id="IPR001452">
    <property type="entry name" value="SH3_domain"/>
</dbReference>
<feature type="domain" description="SH3" evidence="3">
    <location>
        <begin position="13"/>
        <end position="70"/>
    </location>
</feature>
<dbReference type="PRINTS" id="PR00499">
    <property type="entry name" value="P67PHOX"/>
</dbReference>
<dbReference type="PRINTS" id="PR00452">
    <property type="entry name" value="SH3DOMAIN"/>
</dbReference>
<evidence type="ECO:0000259" key="3">
    <source>
        <dbReference type="PROSITE" id="PS50002"/>
    </source>
</evidence>
<sequence length="70" mass="7970">MDNSRGNVRILSGETTKCVAEYDFIPENTNELKFNEGDIITIIEKIDNNWYMGALDGKEGIFPKNFVKLV</sequence>
<evidence type="ECO:0000313" key="5">
    <source>
        <dbReference type="Proteomes" id="UP000078046"/>
    </source>
</evidence>
<dbReference type="Proteomes" id="UP000078046">
    <property type="component" value="Unassembled WGS sequence"/>
</dbReference>
<dbReference type="PROSITE" id="PS50002">
    <property type="entry name" value="SH3"/>
    <property type="match status" value="1"/>
</dbReference>
<dbReference type="InterPro" id="IPR050384">
    <property type="entry name" value="Endophilin_SH3RF"/>
</dbReference>
<dbReference type="Gene3D" id="2.30.30.40">
    <property type="entry name" value="SH3 Domains"/>
    <property type="match status" value="1"/>
</dbReference>
<dbReference type="FunFam" id="2.30.30.40:FF:000072">
    <property type="entry name" value="Unconventional Myosin IB"/>
    <property type="match status" value="1"/>
</dbReference>
<dbReference type="SUPFAM" id="SSF50044">
    <property type="entry name" value="SH3-domain"/>
    <property type="match status" value="1"/>
</dbReference>
<evidence type="ECO:0000313" key="4">
    <source>
        <dbReference type="EMBL" id="OAF67180.1"/>
    </source>
</evidence>
<dbReference type="SMART" id="SM00326">
    <property type="entry name" value="SH3"/>
    <property type="match status" value="1"/>
</dbReference>
<organism evidence="4 5">
    <name type="scientific">Intoshia linei</name>
    <dbReference type="NCBI Taxonomy" id="1819745"/>
    <lineage>
        <taxon>Eukaryota</taxon>
        <taxon>Metazoa</taxon>
        <taxon>Spiralia</taxon>
        <taxon>Lophotrochozoa</taxon>
        <taxon>Mesozoa</taxon>
        <taxon>Orthonectida</taxon>
        <taxon>Rhopaluridae</taxon>
        <taxon>Intoshia</taxon>
    </lineage>
</organism>
<protein>
    <recommendedName>
        <fullName evidence="3">SH3 domain-containing protein</fullName>
    </recommendedName>
</protein>
<gene>
    <name evidence="4" type="ORF">A3Q56_05087</name>
</gene>
<keyword evidence="5" id="KW-1185">Reference proteome</keyword>
<evidence type="ECO:0000256" key="1">
    <source>
        <dbReference type="ARBA" id="ARBA00022443"/>
    </source>
</evidence>
<accession>A0A177AZ87</accession>
<dbReference type="AlphaFoldDB" id="A0A177AZ87"/>
<dbReference type="Pfam" id="PF00018">
    <property type="entry name" value="SH3_1"/>
    <property type="match status" value="1"/>
</dbReference>
<evidence type="ECO:0000256" key="2">
    <source>
        <dbReference type="PROSITE-ProRule" id="PRU00192"/>
    </source>
</evidence>
<dbReference type="EMBL" id="LWCA01000729">
    <property type="protein sequence ID" value="OAF67180.1"/>
    <property type="molecule type" value="Genomic_DNA"/>
</dbReference>
<proteinExistence type="predicted"/>
<dbReference type="PANTHER" id="PTHR14167">
    <property type="entry name" value="SH3 DOMAIN-CONTAINING"/>
    <property type="match status" value="1"/>
</dbReference>
<comment type="caution">
    <text evidence="4">The sequence shown here is derived from an EMBL/GenBank/DDBJ whole genome shotgun (WGS) entry which is preliminary data.</text>
</comment>
<name>A0A177AZ87_9BILA</name>
<reference evidence="4 5" key="1">
    <citation type="submission" date="2016-04" db="EMBL/GenBank/DDBJ databases">
        <title>The genome of Intoshia linei affirms orthonectids as highly simplified spiralians.</title>
        <authorList>
            <person name="Mikhailov K.V."/>
            <person name="Slusarev G.S."/>
            <person name="Nikitin M.A."/>
            <person name="Logacheva M.D."/>
            <person name="Penin A."/>
            <person name="Aleoshin V."/>
            <person name="Panchin Y.V."/>
        </authorList>
    </citation>
    <scope>NUCLEOTIDE SEQUENCE [LARGE SCALE GENOMIC DNA]</scope>
    <source>
        <strain evidence="4">Intl2013</strain>
        <tissue evidence="4">Whole animal</tissue>
    </source>
</reference>
<dbReference type="InterPro" id="IPR036028">
    <property type="entry name" value="SH3-like_dom_sf"/>
</dbReference>